<reference evidence="2" key="2">
    <citation type="submission" date="2023-06" db="EMBL/GenBank/DDBJ databases">
        <authorList>
            <consortium name="Lawrence Berkeley National Laboratory"/>
            <person name="Haridas S."/>
            <person name="Hensen N."/>
            <person name="Bonometti L."/>
            <person name="Westerberg I."/>
            <person name="Brannstrom I.O."/>
            <person name="Guillou S."/>
            <person name="Cros-Aarteil S."/>
            <person name="Calhoun S."/>
            <person name="Kuo A."/>
            <person name="Mondo S."/>
            <person name="Pangilinan J."/>
            <person name="Riley R."/>
            <person name="Labutti K."/>
            <person name="Andreopoulos B."/>
            <person name="Lipzen A."/>
            <person name="Chen C."/>
            <person name="Yanf M."/>
            <person name="Daum C."/>
            <person name="Ng V."/>
            <person name="Clum A."/>
            <person name="Steindorff A."/>
            <person name="Ohm R."/>
            <person name="Martin F."/>
            <person name="Silar P."/>
            <person name="Natvig D."/>
            <person name="Lalanne C."/>
            <person name="Gautier V."/>
            <person name="Ament-Velasquez S.L."/>
            <person name="Kruys A."/>
            <person name="Hutchinson M.I."/>
            <person name="Powell A.J."/>
            <person name="Barry K."/>
            <person name="Miller A.N."/>
            <person name="Grigoriev I.V."/>
            <person name="Debuchy R."/>
            <person name="Gladieux P."/>
            <person name="Thoren M.H."/>
            <person name="Johannesson H."/>
        </authorList>
    </citation>
    <scope>NUCLEOTIDE SEQUENCE</scope>
    <source>
        <strain evidence="2">CBS 955.72</strain>
    </source>
</reference>
<protein>
    <recommendedName>
        <fullName evidence="4">DDE Tnp4 domain-containing protein</fullName>
    </recommendedName>
</protein>
<gene>
    <name evidence="2" type="ORF">B0T25DRAFT_581423</name>
</gene>
<evidence type="ECO:0000256" key="1">
    <source>
        <dbReference type="SAM" id="MobiDB-lite"/>
    </source>
</evidence>
<comment type="caution">
    <text evidence="2">The sequence shown here is derived from an EMBL/GenBank/DDBJ whole genome shotgun (WGS) entry which is preliminary data.</text>
</comment>
<feature type="compositionally biased region" description="Polar residues" evidence="1">
    <location>
        <begin position="1"/>
        <end position="11"/>
    </location>
</feature>
<accession>A0AAJ0MEZ6</accession>
<dbReference type="Proteomes" id="UP001275084">
    <property type="component" value="Unassembled WGS sequence"/>
</dbReference>
<dbReference type="AlphaFoldDB" id="A0AAJ0MEZ6"/>
<sequence>MDSDASVNDWSSGDEPEHRLPNAANLESRPVRNAAPQRGQLRPARKTLPFVPYTDWVPGQSYEEHPPYCIHYIMEWKLTLNKRTAAKQTEDNLVVAPSNFWNEELPRFESLHKAFVRLPPDDWLDPDVELNPKTNAFNGCIGAVDGTHIAAHIRLRRGSLANY</sequence>
<keyword evidence="3" id="KW-1185">Reference proteome</keyword>
<evidence type="ECO:0000313" key="2">
    <source>
        <dbReference type="EMBL" id="KAK3353709.1"/>
    </source>
</evidence>
<evidence type="ECO:0000313" key="3">
    <source>
        <dbReference type="Proteomes" id="UP001275084"/>
    </source>
</evidence>
<dbReference type="EMBL" id="JAUIQD010000004">
    <property type="protein sequence ID" value="KAK3353709.1"/>
    <property type="molecule type" value="Genomic_DNA"/>
</dbReference>
<reference evidence="2" key="1">
    <citation type="journal article" date="2023" name="Mol. Phylogenet. Evol.">
        <title>Genome-scale phylogeny and comparative genomics of the fungal order Sordariales.</title>
        <authorList>
            <person name="Hensen N."/>
            <person name="Bonometti L."/>
            <person name="Westerberg I."/>
            <person name="Brannstrom I.O."/>
            <person name="Guillou S."/>
            <person name="Cros-Aarteil S."/>
            <person name="Calhoun S."/>
            <person name="Haridas S."/>
            <person name="Kuo A."/>
            <person name="Mondo S."/>
            <person name="Pangilinan J."/>
            <person name="Riley R."/>
            <person name="LaButti K."/>
            <person name="Andreopoulos B."/>
            <person name="Lipzen A."/>
            <person name="Chen C."/>
            <person name="Yan M."/>
            <person name="Daum C."/>
            <person name="Ng V."/>
            <person name="Clum A."/>
            <person name="Steindorff A."/>
            <person name="Ohm R.A."/>
            <person name="Martin F."/>
            <person name="Silar P."/>
            <person name="Natvig D.O."/>
            <person name="Lalanne C."/>
            <person name="Gautier V."/>
            <person name="Ament-Velasquez S.L."/>
            <person name="Kruys A."/>
            <person name="Hutchinson M.I."/>
            <person name="Powell A.J."/>
            <person name="Barry K."/>
            <person name="Miller A.N."/>
            <person name="Grigoriev I.V."/>
            <person name="Debuchy R."/>
            <person name="Gladieux P."/>
            <person name="Hiltunen Thoren M."/>
            <person name="Johannesson H."/>
        </authorList>
    </citation>
    <scope>NUCLEOTIDE SEQUENCE</scope>
    <source>
        <strain evidence="2">CBS 955.72</strain>
    </source>
</reference>
<organism evidence="2 3">
    <name type="scientific">Lasiosphaeria hispida</name>
    <dbReference type="NCBI Taxonomy" id="260671"/>
    <lineage>
        <taxon>Eukaryota</taxon>
        <taxon>Fungi</taxon>
        <taxon>Dikarya</taxon>
        <taxon>Ascomycota</taxon>
        <taxon>Pezizomycotina</taxon>
        <taxon>Sordariomycetes</taxon>
        <taxon>Sordariomycetidae</taxon>
        <taxon>Sordariales</taxon>
        <taxon>Lasiosphaeriaceae</taxon>
        <taxon>Lasiosphaeria</taxon>
    </lineage>
</organism>
<evidence type="ECO:0008006" key="4">
    <source>
        <dbReference type="Google" id="ProtNLM"/>
    </source>
</evidence>
<feature type="region of interest" description="Disordered" evidence="1">
    <location>
        <begin position="1"/>
        <end position="43"/>
    </location>
</feature>
<proteinExistence type="predicted"/>
<name>A0AAJ0MEZ6_9PEZI</name>